<dbReference type="SUPFAM" id="SSF51735">
    <property type="entry name" value="NAD(P)-binding Rossmann-fold domains"/>
    <property type="match status" value="1"/>
</dbReference>
<dbReference type="Pfam" id="PF00106">
    <property type="entry name" value="adh_short"/>
    <property type="match status" value="1"/>
</dbReference>
<dbReference type="PRINTS" id="PR00081">
    <property type="entry name" value="GDHRDH"/>
</dbReference>
<evidence type="ECO:0000256" key="3">
    <source>
        <dbReference type="RuleBase" id="RU000363"/>
    </source>
</evidence>
<evidence type="ECO:0000313" key="5">
    <source>
        <dbReference type="Proteomes" id="UP000054375"/>
    </source>
</evidence>
<protein>
    <submittedName>
        <fullName evidence="4">Short-chain dehydrogenase</fullName>
    </submittedName>
</protein>
<dbReference type="EMBL" id="LMWV01000045">
    <property type="protein sequence ID" value="KUN58541.1"/>
    <property type="molecule type" value="Genomic_DNA"/>
</dbReference>
<dbReference type="PRINTS" id="PR00080">
    <property type="entry name" value="SDRFAMILY"/>
</dbReference>
<dbReference type="PROSITE" id="PS00061">
    <property type="entry name" value="ADH_SHORT"/>
    <property type="match status" value="1"/>
</dbReference>
<accession>A0A117QWU8</accession>
<gene>
    <name evidence="4" type="ORF">AQJ54_41595</name>
</gene>
<evidence type="ECO:0000256" key="1">
    <source>
        <dbReference type="ARBA" id="ARBA00006484"/>
    </source>
</evidence>
<dbReference type="InterPro" id="IPR020904">
    <property type="entry name" value="Sc_DH/Rdtase_CS"/>
</dbReference>
<dbReference type="PANTHER" id="PTHR43391">
    <property type="entry name" value="RETINOL DEHYDROGENASE-RELATED"/>
    <property type="match status" value="1"/>
</dbReference>
<keyword evidence="5" id="KW-1185">Reference proteome</keyword>
<keyword evidence="2" id="KW-0560">Oxidoreductase</keyword>
<dbReference type="InterPro" id="IPR036291">
    <property type="entry name" value="NAD(P)-bd_dom_sf"/>
</dbReference>
<evidence type="ECO:0000256" key="2">
    <source>
        <dbReference type="ARBA" id="ARBA00023002"/>
    </source>
</evidence>
<sequence length="306" mass="32600">MRDLTNKVAFVTGGASGIGLGIVQALLAHGVRVAVADLRSDHLDEARSVLGDGPSTEFLEVDVIDRPAMADAADRVVQRFGAVHILVNNAGVGTAPTVEAMRYEDWDWVLGVNLGGVINGIMSFLPHMLRQNEGGHIVSTSSMAGLLPAADNFIYAASKYAVRGLGDSLRLSLAPHGIGVSTLYPGLTRSRMLLAEQNRQAQFGTGKMADQPVGASGPTGVAGMDPREMGDMVVHAILNNKGHILSHSEFRGEVAENYEELLAAFPVGQDVGRDRLEFQAMIRERTNSARVAIDRMNGADSSDRAE</sequence>
<organism evidence="4 5">
    <name type="scientific">Streptomyces griseorubiginosus</name>
    <dbReference type="NCBI Taxonomy" id="67304"/>
    <lineage>
        <taxon>Bacteria</taxon>
        <taxon>Bacillati</taxon>
        <taxon>Actinomycetota</taxon>
        <taxon>Actinomycetes</taxon>
        <taxon>Kitasatosporales</taxon>
        <taxon>Streptomycetaceae</taxon>
        <taxon>Streptomyces</taxon>
    </lineage>
</organism>
<dbReference type="Proteomes" id="UP000054375">
    <property type="component" value="Unassembled WGS sequence"/>
</dbReference>
<dbReference type="RefSeq" id="WP_062246683.1">
    <property type="nucleotide sequence ID" value="NZ_JBPJFL010000001.1"/>
</dbReference>
<proteinExistence type="inferred from homology"/>
<dbReference type="GO" id="GO:0016491">
    <property type="term" value="F:oxidoreductase activity"/>
    <property type="evidence" value="ECO:0007669"/>
    <property type="project" value="UniProtKB-KW"/>
</dbReference>
<reference evidence="4 5" key="1">
    <citation type="submission" date="2015-10" db="EMBL/GenBank/DDBJ databases">
        <title>Draft genome sequence of Streptomyces griseorubiginosus DSM 40469, type strain for the species Streptomyces griseorubiginosus.</title>
        <authorList>
            <person name="Ruckert C."/>
            <person name="Winkler A."/>
            <person name="Kalinowski J."/>
            <person name="Kampfer P."/>
            <person name="Glaeser S."/>
        </authorList>
    </citation>
    <scope>NUCLEOTIDE SEQUENCE [LARGE SCALE GENOMIC DNA]</scope>
    <source>
        <strain evidence="4 5">DSM 40469</strain>
    </source>
</reference>
<comment type="similarity">
    <text evidence="1 3">Belongs to the short-chain dehydrogenases/reductases (SDR) family.</text>
</comment>
<evidence type="ECO:0000313" key="4">
    <source>
        <dbReference type="EMBL" id="KUN58541.1"/>
    </source>
</evidence>
<dbReference type="CDD" id="cd05233">
    <property type="entry name" value="SDR_c"/>
    <property type="match status" value="1"/>
</dbReference>
<dbReference type="InterPro" id="IPR002347">
    <property type="entry name" value="SDR_fam"/>
</dbReference>
<dbReference type="PANTHER" id="PTHR43391:SF82">
    <property type="entry name" value="OXIDOREDUCTASE SADH-RELATED"/>
    <property type="match status" value="1"/>
</dbReference>
<dbReference type="Gene3D" id="3.40.50.720">
    <property type="entry name" value="NAD(P)-binding Rossmann-like Domain"/>
    <property type="match status" value="1"/>
</dbReference>
<dbReference type="FunFam" id="3.40.50.720:FF:000084">
    <property type="entry name" value="Short-chain dehydrogenase reductase"/>
    <property type="match status" value="1"/>
</dbReference>
<dbReference type="AlphaFoldDB" id="A0A117QWU8"/>
<name>A0A117QWU8_9ACTN</name>
<comment type="caution">
    <text evidence="4">The sequence shown here is derived from an EMBL/GenBank/DDBJ whole genome shotgun (WGS) entry which is preliminary data.</text>
</comment>